<dbReference type="PANTHER" id="PTHR24416:SF600">
    <property type="entry name" value="PDGF- AND VEGF-RECEPTOR RELATED, ISOFORM J"/>
    <property type="match status" value="1"/>
</dbReference>
<name>A0A914X923_9BILA</name>
<dbReference type="Proteomes" id="UP000887566">
    <property type="component" value="Unplaced"/>
</dbReference>
<dbReference type="GO" id="GO:0004714">
    <property type="term" value="F:transmembrane receptor protein tyrosine kinase activity"/>
    <property type="evidence" value="ECO:0007669"/>
    <property type="project" value="TreeGrafter"/>
</dbReference>
<proteinExistence type="predicted"/>
<dbReference type="InterPro" id="IPR011009">
    <property type="entry name" value="Kinase-like_dom_sf"/>
</dbReference>
<dbReference type="GO" id="GO:0005886">
    <property type="term" value="C:plasma membrane"/>
    <property type="evidence" value="ECO:0007669"/>
    <property type="project" value="TreeGrafter"/>
</dbReference>
<evidence type="ECO:0000259" key="3">
    <source>
        <dbReference type="PROSITE" id="PS50209"/>
    </source>
</evidence>
<dbReference type="Gene3D" id="1.10.510.10">
    <property type="entry name" value="Transferase(Phosphotransferase) domain 1"/>
    <property type="match status" value="1"/>
</dbReference>
<dbReference type="InterPro" id="IPR020635">
    <property type="entry name" value="Tyr_kinase_cat_dom"/>
</dbReference>
<dbReference type="GO" id="GO:0007169">
    <property type="term" value="P:cell surface receptor protein tyrosine kinase signaling pathway"/>
    <property type="evidence" value="ECO:0007669"/>
    <property type="project" value="TreeGrafter"/>
</dbReference>
<dbReference type="GO" id="GO:0043235">
    <property type="term" value="C:receptor complex"/>
    <property type="evidence" value="ECO:0007669"/>
    <property type="project" value="TreeGrafter"/>
</dbReference>
<evidence type="ECO:0000256" key="1">
    <source>
        <dbReference type="SAM" id="MobiDB-lite"/>
    </source>
</evidence>
<dbReference type="GO" id="GO:1902533">
    <property type="term" value="P:positive regulation of intracellular signal transduction"/>
    <property type="evidence" value="ECO:0007669"/>
    <property type="project" value="UniProtKB-ARBA"/>
</dbReference>
<feature type="domain" description="Protein kinase" evidence="2">
    <location>
        <begin position="1"/>
        <end position="171"/>
    </location>
</feature>
<dbReference type="CDD" id="cd01671">
    <property type="entry name" value="CARD"/>
    <property type="match status" value="1"/>
</dbReference>
<dbReference type="PANTHER" id="PTHR24416">
    <property type="entry name" value="TYROSINE-PROTEIN KINASE RECEPTOR"/>
    <property type="match status" value="1"/>
</dbReference>
<feature type="region of interest" description="Disordered" evidence="1">
    <location>
        <begin position="276"/>
        <end position="296"/>
    </location>
</feature>
<dbReference type="InterPro" id="IPR008266">
    <property type="entry name" value="Tyr_kinase_AS"/>
</dbReference>
<dbReference type="InterPro" id="IPR050122">
    <property type="entry name" value="RTK"/>
</dbReference>
<feature type="domain" description="CARD" evidence="3">
    <location>
        <begin position="167"/>
        <end position="256"/>
    </location>
</feature>
<dbReference type="PROSITE" id="PS50209">
    <property type="entry name" value="CARD"/>
    <property type="match status" value="1"/>
</dbReference>
<dbReference type="WBParaSite" id="PSAMB.scaffold7060size8293.g29538.t1">
    <property type="protein sequence ID" value="PSAMB.scaffold7060size8293.g29538.t1"/>
    <property type="gene ID" value="PSAMB.scaffold7060size8293.g29538"/>
</dbReference>
<dbReference type="AlphaFoldDB" id="A0A914X923"/>
<evidence type="ECO:0000313" key="4">
    <source>
        <dbReference type="Proteomes" id="UP000887566"/>
    </source>
</evidence>
<dbReference type="PRINTS" id="PR00109">
    <property type="entry name" value="TYRKINASE"/>
</dbReference>
<dbReference type="SMART" id="SM00114">
    <property type="entry name" value="CARD"/>
    <property type="match status" value="1"/>
</dbReference>
<dbReference type="InterPro" id="IPR001245">
    <property type="entry name" value="Ser-Thr/Tyr_kinase_cat_dom"/>
</dbReference>
<protein>
    <submittedName>
        <fullName evidence="5">Uncharacterized protein</fullName>
    </submittedName>
</protein>
<accession>A0A914X923</accession>
<dbReference type="InterPro" id="IPR011029">
    <property type="entry name" value="DEATH-like_dom_sf"/>
</dbReference>
<dbReference type="GO" id="GO:0005524">
    <property type="term" value="F:ATP binding"/>
    <property type="evidence" value="ECO:0007669"/>
    <property type="project" value="InterPro"/>
</dbReference>
<organism evidence="4 5">
    <name type="scientific">Plectus sambesii</name>
    <dbReference type="NCBI Taxonomy" id="2011161"/>
    <lineage>
        <taxon>Eukaryota</taxon>
        <taxon>Metazoa</taxon>
        <taxon>Ecdysozoa</taxon>
        <taxon>Nematoda</taxon>
        <taxon>Chromadorea</taxon>
        <taxon>Plectida</taxon>
        <taxon>Plectina</taxon>
        <taxon>Plectoidea</taxon>
        <taxon>Plectidae</taxon>
        <taxon>Plectus</taxon>
    </lineage>
</organism>
<dbReference type="PROSITE" id="PS50011">
    <property type="entry name" value="PROTEIN_KINASE_DOM"/>
    <property type="match status" value="1"/>
</dbReference>
<dbReference type="SUPFAM" id="SSF47986">
    <property type="entry name" value="DEATH domain"/>
    <property type="match status" value="1"/>
</dbReference>
<dbReference type="GO" id="GO:0042981">
    <property type="term" value="P:regulation of apoptotic process"/>
    <property type="evidence" value="ECO:0007669"/>
    <property type="project" value="InterPro"/>
</dbReference>
<dbReference type="InterPro" id="IPR001315">
    <property type="entry name" value="CARD"/>
</dbReference>
<dbReference type="Gene3D" id="1.10.533.10">
    <property type="entry name" value="Death Domain, Fas"/>
    <property type="match status" value="1"/>
</dbReference>
<dbReference type="GO" id="GO:0031349">
    <property type="term" value="P:positive regulation of defense response"/>
    <property type="evidence" value="ECO:0007669"/>
    <property type="project" value="UniProtKB-ARBA"/>
</dbReference>
<dbReference type="Pfam" id="PF00619">
    <property type="entry name" value="CARD"/>
    <property type="match status" value="1"/>
</dbReference>
<keyword evidence="4" id="KW-1185">Reference proteome</keyword>
<dbReference type="PROSITE" id="PS00109">
    <property type="entry name" value="PROTEIN_KINASE_TYR"/>
    <property type="match status" value="1"/>
</dbReference>
<dbReference type="InterPro" id="IPR000719">
    <property type="entry name" value="Prot_kinase_dom"/>
</dbReference>
<dbReference type="SMART" id="SM00219">
    <property type="entry name" value="TyrKc"/>
    <property type="match status" value="1"/>
</dbReference>
<reference evidence="5" key="1">
    <citation type="submission" date="2022-11" db="UniProtKB">
        <authorList>
            <consortium name="WormBaseParasite"/>
        </authorList>
    </citation>
    <scope>IDENTIFICATION</scope>
</reference>
<evidence type="ECO:0000259" key="2">
    <source>
        <dbReference type="PROSITE" id="PS50011"/>
    </source>
</evidence>
<dbReference type="SUPFAM" id="SSF56112">
    <property type="entry name" value="Protein kinase-like (PK-like)"/>
    <property type="match status" value="1"/>
</dbReference>
<evidence type="ECO:0000313" key="5">
    <source>
        <dbReference type="WBParaSite" id="PSAMB.scaffold7060size8293.g29538.t1"/>
    </source>
</evidence>
<sequence>MQFLAAMKVVHRDIALRNVLLKLDFTVKVADFGLARKLKKNNDAYHILKNETALPIRYIAPESLKSHRFAITSELWSFGVVIWELFTFAEEQPYSVEFENHKSNLQFFDFLIEHLSSGQRLSIPNICPQQIKNLLTRLWDLDPEKRPSFQECEKVIEEGLMQSCPNMHEKLKNALERSLHDICQDLDAEDVLPYLRSKGIVTDRQTQEIMKSTRKFTQNMQLIDYIKGAGPSAFHEFINSLQACNKEHIAEKILAHLPSSSAQQLTLLELNTVQAPCSSSSSSTQSNTKNWEKALE</sequence>
<dbReference type="Pfam" id="PF07714">
    <property type="entry name" value="PK_Tyr_Ser-Thr"/>
    <property type="match status" value="1"/>
</dbReference>